<sequence>MITELKSIIIGTAAVILFGVFSSLILSQTFANSDFELQALEFSGSWSCTADFQICPDGSEVYRTPPYCHFASCPR</sequence>
<gene>
    <name evidence="1" type="ORF">A2758_02265</name>
</gene>
<dbReference type="EMBL" id="MHVJ01000013">
    <property type="protein sequence ID" value="OHA91267.1"/>
    <property type="molecule type" value="Genomic_DNA"/>
</dbReference>
<dbReference type="AlphaFoldDB" id="A0A1G2T1U7"/>
<protein>
    <submittedName>
        <fullName evidence="1">Uncharacterized protein</fullName>
    </submittedName>
</protein>
<reference evidence="1 2" key="1">
    <citation type="journal article" date="2016" name="Nat. Commun.">
        <title>Thousands of microbial genomes shed light on interconnected biogeochemical processes in an aquifer system.</title>
        <authorList>
            <person name="Anantharaman K."/>
            <person name="Brown C.T."/>
            <person name="Hug L.A."/>
            <person name="Sharon I."/>
            <person name="Castelle C.J."/>
            <person name="Probst A.J."/>
            <person name="Thomas B.C."/>
            <person name="Singh A."/>
            <person name="Wilkins M.J."/>
            <person name="Karaoz U."/>
            <person name="Brodie E.L."/>
            <person name="Williams K.H."/>
            <person name="Hubbard S.S."/>
            <person name="Banfield J.F."/>
        </authorList>
    </citation>
    <scope>NUCLEOTIDE SEQUENCE [LARGE SCALE GENOMIC DNA]</scope>
</reference>
<evidence type="ECO:0000313" key="2">
    <source>
        <dbReference type="Proteomes" id="UP000178612"/>
    </source>
</evidence>
<accession>A0A1G2T1U7</accession>
<evidence type="ECO:0000313" key="1">
    <source>
        <dbReference type="EMBL" id="OHA91267.1"/>
    </source>
</evidence>
<proteinExistence type="predicted"/>
<dbReference type="Proteomes" id="UP000178612">
    <property type="component" value="Unassembled WGS sequence"/>
</dbReference>
<name>A0A1G2T1U7_9BACT</name>
<organism evidence="1 2">
    <name type="scientific">Candidatus Zambryskibacteria bacterium RIFCSPHIGHO2_01_FULL_49_18</name>
    <dbReference type="NCBI Taxonomy" id="1802740"/>
    <lineage>
        <taxon>Bacteria</taxon>
        <taxon>Candidatus Zambryskiibacteriota</taxon>
    </lineage>
</organism>
<comment type="caution">
    <text evidence="1">The sequence shown here is derived from an EMBL/GenBank/DDBJ whole genome shotgun (WGS) entry which is preliminary data.</text>
</comment>